<comment type="caution">
    <text evidence="1">The sequence shown here is derived from an EMBL/GenBank/DDBJ whole genome shotgun (WGS) entry which is preliminary data.</text>
</comment>
<evidence type="ECO:0000313" key="1">
    <source>
        <dbReference type="EMBL" id="KJY54748.1"/>
    </source>
</evidence>
<dbReference type="HOGENOM" id="CLU_1684349_0_0_9"/>
<gene>
    <name evidence="1" type="ORF">JF74_19290</name>
</gene>
<proteinExistence type="predicted"/>
<dbReference type="Proteomes" id="UP000033531">
    <property type="component" value="Unassembled WGS sequence"/>
</dbReference>
<dbReference type="EMBL" id="JXLI01000019">
    <property type="protein sequence ID" value="KJY54748.1"/>
    <property type="molecule type" value="Genomic_DNA"/>
</dbReference>
<dbReference type="OrthoDB" id="9889010at2"/>
<sequence>MELSKEDIQKVKNKANEHYSFFNRIIDSMSNGVEAEEFIICIINDYLWDVNLTVVRSLEYPENDIKDLWDNSADQYVNELAKEELLARDFIINTFIVYTCIKEKILNNNEKINDISNDYYLSEEEVDQLNSILQKVKQPTISNEKLKLIKSLLYKI</sequence>
<protein>
    <submittedName>
        <fullName evidence="1">Uncharacterized protein</fullName>
    </submittedName>
</protein>
<reference evidence="1 2" key="1">
    <citation type="submission" date="2015-01" db="EMBL/GenBank/DDBJ databases">
        <title>Comparative genomics of the lactic acid bacteria isolated from the honey bee gut.</title>
        <authorList>
            <person name="Ellegaard K.M."/>
            <person name="Tamarit D."/>
            <person name="Javelind E."/>
            <person name="Olofsson T."/>
            <person name="Andersson S.G."/>
            <person name="Vasquez A."/>
        </authorList>
    </citation>
    <scope>NUCLEOTIDE SEQUENCE [LARGE SCALE GENOMIC DNA]</scope>
    <source>
        <strain evidence="1 2">Hma8</strain>
        <plasmid evidence="1">pHma8p1</plasmid>
    </source>
</reference>
<organism evidence="1 2">
    <name type="scientific">Lactobacillus melliventris</name>
    <dbReference type="NCBI Taxonomy" id="1218507"/>
    <lineage>
        <taxon>Bacteria</taxon>
        <taxon>Bacillati</taxon>
        <taxon>Bacillota</taxon>
        <taxon>Bacilli</taxon>
        <taxon>Lactobacillales</taxon>
        <taxon>Lactobacillaceae</taxon>
        <taxon>Lactobacillus</taxon>
    </lineage>
</organism>
<dbReference type="RefSeq" id="WP_046325845.1">
    <property type="nucleotide sequence ID" value="NZ_JBHTMT010000007.1"/>
</dbReference>
<name>A0A0F4L8Y1_9LACO</name>
<evidence type="ECO:0000313" key="2">
    <source>
        <dbReference type="Proteomes" id="UP000033531"/>
    </source>
</evidence>
<geneLocation type="plasmid" evidence="1">
    <name>pHma8p1</name>
</geneLocation>
<accession>A0A0F4L8Y1</accession>
<dbReference type="AlphaFoldDB" id="A0A0F4L8Y1"/>
<keyword evidence="1" id="KW-0614">Plasmid</keyword>
<dbReference type="PATRIC" id="fig|1218507.3.peg.76"/>